<dbReference type="PANTHER" id="PTHR46797:SF1">
    <property type="entry name" value="METHYLPHOSPHONATE SYNTHASE"/>
    <property type="match status" value="1"/>
</dbReference>
<evidence type="ECO:0000256" key="2">
    <source>
        <dbReference type="SAM" id="MobiDB-lite"/>
    </source>
</evidence>
<feature type="region of interest" description="Disordered" evidence="2">
    <location>
        <begin position="1"/>
        <end position="29"/>
    </location>
</feature>
<dbReference type="Proteomes" id="UP000186455">
    <property type="component" value="Unassembled WGS sequence"/>
</dbReference>
<evidence type="ECO:0000259" key="3">
    <source>
        <dbReference type="PROSITE" id="PS50943"/>
    </source>
</evidence>
<evidence type="ECO:0000256" key="1">
    <source>
        <dbReference type="ARBA" id="ARBA00023125"/>
    </source>
</evidence>
<gene>
    <name evidence="4" type="ORF">AB852_16185</name>
</gene>
<dbReference type="Pfam" id="PF13560">
    <property type="entry name" value="HTH_31"/>
    <property type="match status" value="1"/>
</dbReference>
<dbReference type="GO" id="GO:0003700">
    <property type="term" value="F:DNA-binding transcription factor activity"/>
    <property type="evidence" value="ECO:0007669"/>
    <property type="project" value="TreeGrafter"/>
</dbReference>
<feature type="region of interest" description="Disordered" evidence="2">
    <location>
        <begin position="81"/>
        <end position="114"/>
    </location>
</feature>
<dbReference type="SMART" id="SM00530">
    <property type="entry name" value="HTH_XRE"/>
    <property type="match status" value="1"/>
</dbReference>
<reference evidence="4 5" key="1">
    <citation type="submission" date="2015-06" db="EMBL/GenBank/DDBJ databases">
        <title>Cloning and characterization of the uncialamcin biosynthetic gene cluster.</title>
        <authorList>
            <person name="Yan X."/>
            <person name="Huang T."/>
            <person name="Ge H."/>
            <person name="Shen B."/>
        </authorList>
    </citation>
    <scope>NUCLEOTIDE SEQUENCE [LARGE SCALE GENOMIC DNA]</scope>
    <source>
        <strain evidence="4 5">DCA2648</strain>
    </source>
</reference>
<dbReference type="InterPro" id="IPR013096">
    <property type="entry name" value="Cupin_2"/>
</dbReference>
<dbReference type="InterPro" id="IPR010982">
    <property type="entry name" value="Lambda_DNA-bd_dom_sf"/>
</dbReference>
<dbReference type="GO" id="GO:0003677">
    <property type="term" value="F:DNA binding"/>
    <property type="evidence" value="ECO:0007669"/>
    <property type="project" value="UniProtKB-KW"/>
</dbReference>
<dbReference type="InterPro" id="IPR050807">
    <property type="entry name" value="TransReg_Diox_bact_type"/>
</dbReference>
<dbReference type="InterPro" id="IPR014710">
    <property type="entry name" value="RmlC-like_jellyroll"/>
</dbReference>
<evidence type="ECO:0000313" key="5">
    <source>
        <dbReference type="Proteomes" id="UP000186455"/>
    </source>
</evidence>
<proteinExistence type="predicted"/>
<comment type="caution">
    <text evidence="4">The sequence shown here is derived from an EMBL/GenBank/DDBJ whole genome shotgun (WGS) entry which is preliminary data.</text>
</comment>
<dbReference type="RefSeq" id="WP_178391033.1">
    <property type="nucleotide sequence ID" value="NZ_JAPEPH010000002.1"/>
</dbReference>
<dbReference type="InterPro" id="IPR001387">
    <property type="entry name" value="Cro/C1-type_HTH"/>
</dbReference>
<dbReference type="InterPro" id="IPR011051">
    <property type="entry name" value="RmlC_Cupin_sf"/>
</dbReference>
<protein>
    <recommendedName>
        <fullName evidence="3">HTH cro/C1-type domain-containing protein</fullName>
    </recommendedName>
</protein>
<dbReference type="PROSITE" id="PS50943">
    <property type="entry name" value="HTH_CROC1"/>
    <property type="match status" value="1"/>
</dbReference>
<dbReference type="SUPFAM" id="SSF51182">
    <property type="entry name" value="RmlC-like cupins"/>
    <property type="match status" value="1"/>
</dbReference>
<dbReference type="SUPFAM" id="SSF47413">
    <property type="entry name" value="lambda repressor-like DNA-binding domains"/>
    <property type="match status" value="1"/>
</dbReference>
<keyword evidence="1" id="KW-0238">DNA-binding</keyword>
<feature type="domain" description="HTH cro/C1-type" evidence="3">
    <location>
        <begin position="21"/>
        <end position="75"/>
    </location>
</feature>
<dbReference type="AlphaFoldDB" id="A0A1Q4V8L4"/>
<accession>A0A1Q4V8L4</accession>
<dbReference type="CDD" id="cd02209">
    <property type="entry name" value="cupin_XRE_C"/>
    <property type="match status" value="1"/>
</dbReference>
<dbReference type="CDD" id="cd00093">
    <property type="entry name" value="HTH_XRE"/>
    <property type="match status" value="1"/>
</dbReference>
<dbReference type="Gene3D" id="2.60.120.10">
    <property type="entry name" value="Jelly Rolls"/>
    <property type="match status" value="1"/>
</dbReference>
<keyword evidence="5" id="KW-1185">Reference proteome</keyword>
<dbReference type="Pfam" id="PF07883">
    <property type="entry name" value="Cupin_2"/>
    <property type="match status" value="1"/>
</dbReference>
<organism evidence="4 5">
    <name type="scientific">Streptomyces uncialis</name>
    <dbReference type="NCBI Taxonomy" id="1048205"/>
    <lineage>
        <taxon>Bacteria</taxon>
        <taxon>Bacillati</taxon>
        <taxon>Actinomycetota</taxon>
        <taxon>Actinomycetes</taxon>
        <taxon>Kitasatosporales</taxon>
        <taxon>Streptomycetaceae</taxon>
        <taxon>Streptomyces</taxon>
    </lineage>
</organism>
<name>A0A1Q4V8L4_9ACTN</name>
<evidence type="ECO:0000313" key="4">
    <source>
        <dbReference type="EMBL" id="OKH94155.1"/>
    </source>
</evidence>
<dbReference type="GO" id="GO:0005829">
    <property type="term" value="C:cytosol"/>
    <property type="evidence" value="ECO:0007669"/>
    <property type="project" value="TreeGrafter"/>
</dbReference>
<dbReference type="Gene3D" id="1.10.260.40">
    <property type="entry name" value="lambda repressor-like DNA-binding domains"/>
    <property type="match status" value="1"/>
</dbReference>
<dbReference type="STRING" id="1048205.AB852_16185"/>
<dbReference type="EMBL" id="LFBV01000003">
    <property type="protein sequence ID" value="OKH94155.1"/>
    <property type="molecule type" value="Genomic_DNA"/>
</dbReference>
<dbReference type="PANTHER" id="PTHR46797">
    <property type="entry name" value="HTH-TYPE TRANSCRIPTIONAL REGULATOR"/>
    <property type="match status" value="1"/>
</dbReference>
<sequence length="235" mass="24522">MTQTTPAQAPDPRTAALGGRLRSARQARGESVRGLARRIGCSASLLSQIELGRSAPSVGVLYSLAGALEVSTDFLLRPGAAADPAGGGGPGAAGRRSGTPDIPASDGLRSLRRLPPSYPAQIQRADGRRALDFGNGVRWERLTTVSDAQVDFLEIVYEPGGSSDEDGHGAGHEGFEYGVVTEGELTVQVGDEECVLGVGDSISFDSRTPHVFGNTGTVTARAIWFVVHDTLPGKR</sequence>